<evidence type="ECO:0000313" key="2">
    <source>
        <dbReference type="EMBL" id="KAK7381061.1"/>
    </source>
</evidence>
<dbReference type="AlphaFoldDB" id="A0AAN9NXP3"/>
<organism evidence="2 3">
    <name type="scientific">Psophocarpus tetragonolobus</name>
    <name type="common">Winged bean</name>
    <name type="synonym">Dolichos tetragonolobus</name>
    <dbReference type="NCBI Taxonomy" id="3891"/>
    <lineage>
        <taxon>Eukaryota</taxon>
        <taxon>Viridiplantae</taxon>
        <taxon>Streptophyta</taxon>
        <taxon>Embryophyta</taxon>
        <taxon>Tracheophyta</taxon>
        <taxon>Spermatophyta</taxon>
        <taxon>Magnoliopsida</taxon>
        <taxon>eudicotyledons</taxon>
        <taxon>Gunneridae</taxon>
        <taxon>Pentapetalae</taxon>
        <taxon>rosids</taxon>
        <taxon>fabids</taxon>
        <taxon>Fabales</taxon>
        <taxon>Fabaceae</taxon>
        <taxon>Papilionoideae</taxon>
        <taxon>50 kb inversion clade</taxon>
        <taxon>NPAAA clade</taxon>
        <taxon>indigoferoid/millettioid clade</taxon>
        <taxon>Phaseoleae</taxon>
        <taxon>Psophocarpus</taxon>
    </lineage>
</organism>
<comment type="caution">
    <text evidence="2">The sequence shown here is derived from an EMBL/GenBank/DDBJ whole genome shotgun (WGS) entry which is preliminary data.</text>
</comment>
<feature type="compositionally biased region" description="Pro residues" evidence="1">
    <location>
        <begin position="70"/>
        <end position="81"/>
    </location>
</feature>
<name>A0AAN9NXP3_PSOTE</name>
<evidence type="ECO:0000313" key="3">
    <source>
        <dbReference type="Proteomes" id="UP001386955"/>
    </source>
</evidence>
<dbReference type="PANTHER" id="PTHR34542">
    <property type="entry name" value="OS08G0359900 PROTEIN"/>
    <property type="match status" value="1"/>
</dbReference>
<accession>A0AAN9NXP3</accession>
<sequence>MPTTLQSFKLLATHCTTTTATHSPTDSPVLLLRRRRRRKTLRMLLHHDPPESADTHVRARSKLQDLLLSSPPPPRPPPPPINKHQDQEGLLPATAAGHRYRFRSGSRFRRGDAAAPAAFRHRLLRRAWRPVLLSIPE</sequence>
<proteinExistence type="predicted"/>
<dbReference type="PANTHER" id="PTHR34542:SF6">
    <property type="entry name" value="50S RIBOSOMAL-LIKE PROTEIN"/>
    <property type="match status" value="1"/>
</dbReference>
<dbReference type="Proteomes" id="UP001386955">
    <property type="component" value="Unassembled WGS sequence"/>
</dbReference>
<protein>
    <submittedName>
        <fullName evidence="2">Uncharacterized protein</fullName>
    </submittedName>
</protein>
<feature type="region of interest" description="Disordered" evidence="1">
    <location>
        <begin position="44"/>
        <end position="94"/>
    </location>
</feature>
<feature type="compositionally biased region" description="Basic and acidic residues" evidence="1">
    <location>
        <begin position="45"/>
        <end position="57"/>
    </location>
</feature>
<reference evidence="2 3" key="1">
    <citation type="submission" date="2024-01" db="EMBL/GenBank/DDBJ databases">
        <title>The genomes of 5 underutilized Papilionoideae crops provide insights into root nodulation and disease resistanc.</title>
        <authorList>
            <person name="Jiang F."/>
        </authorList>
    </citation>
    <scope>NUCLEOTIDE SEQUENCE [LARGE SCALE GENOMIC DNA]</scope>
    <source>
        <strain evidence="2">DUOXIRENSHENG_FW03</strain>
        <tissue evidence="2">Leaves</tissue>
    </source>
</reference>
<evidence type="ECO:0000256" key="1">
    <source>
        <dbReference type="SAM" id="MobiDB-lite"/>
    </source>
</evidence>
<dbReference type="EMBL" id="JAYMYS010000009">
    <property type="protein sequence ID" value="KAK7381061.1"/>
    <property type="molecule type" value="Genomic_DNA"/>
</dbReference>
<keyword evidence="3" id="KW-1185">Reference proteome</keyword>
<gene>
    <name evidence="2" type="ORF">VNO78_33585</name>
</gene>